<sequence>MTSVIHDGSHHQFNNWTRDSPTLSSIVNFSLSPNATQIGKVQIAARSLRFSVLLCVARARVQVEADREMGKSERAVAEAQRMLEGCPGTSTELLEVTARALEGVKVSRSKLKEEGCTPLLRRIAKLDDDVISVIIPFVGGGWEEEGGGGGAGGGSPKATSPKASKPGDFGNPLCGLVGNH</sequence>
<keyword evidence="3" id="KW-1185">Reference proteome</keyword>
<protein>
    <submittedName>
        <fullName evidence="2">Uncharacterized protein</fullName>
    </submittedName>
</protein>
<proteinExistence type="predicted"/>
<evidence type="ECO:0000313" key="2">
    <source>
        <dbReference type="EMBL" id="GMI21459.1"/>
    </source>
</evidence>
<evidence type="ECO:0000313" key="3">
    <source>
        <dbReference type="Proteomes" id="UP001165060"/>
    </source>
</evidence>
<dbReference type="Proteomes" id="UP001165060">
    <property type="component" value="Unassembled WGS sequence"/>
</dbReference>
<reference evidence="2 3" key="1">
    <citation type="journal article" date="2023" name="Commun. Biol.">
        <title>Genome analysis of Parmales, the sister group of diatoms, reveals the evolutionary specialization of diatoms from phago-mixotrophs to photoautotrophs.</title>
        <authorList>
            <person name="Ban H."/>
            <person name="Sato S."/>
            <person name="Yoshikawa S."/>
            <person name="Yamada K."/>
            <person name="Nakamura Y."/>
            <person name="Ichinomiya M."/>
            <person name="Sato N."/>
            <person name="Blanc-Mathieu R."/>
            <person name="Endo H."/>
            <person name="Kuwata A."/>
            <person name="Ogata H."/>
        </authorList>
    </citation>
    <scope>NUCLEOTIDE SEQUENCE [LARGE SCALE GENOMIC DNA]</scope>
</reference>
<dbReference type="EMBL" id="BRYB01002542">
    <property type="protein sequence ID" value="GMI21459.1"/>
    <property type="molecule type" value="Genomic_DNA"/>
</dbReference>
<name>A0ABQ6M862_9STRA</name>
<comment type="caution">
    <text evidence="2">The sequence shown here is derived from an EMBL/GenBank/DDBJ whole genome shotgun (WGS) entry which is preliminary data.</text>
</comment>
<feature type="region of interest" description="Disordered" evidence="1">
    <location>
        <begin position="145"/>
        <end position="180"/>
    </location>
</feature>
<evidence type="ECO:0000256" key="1">
    <source>
        <dbReference type="SAM" id="MobiDB-lite"/>
    </source>
</evidence>
<gene>
    <name evidence="2" type="ORF">TeGR_g6672</name>
</gene>
<organism evidence="2 3">
    <name type="scientific">Tetraparma gracilis</name>
    <dbReference type="NCBI Taxonomy" id="2962635"/>
    <lineage>
        <taxon>Eukaryota</taxon>
        <taxon>Sar</taxon>
        <taxon>Stramenopiles</taxon>
        <taxon>Ochrophyta</taxon>
        <taxon>Bolidophyceae</taxon>
        <taxon>Parmales</taxon>
        <taxon>Triparmaceae</taxon>
        <taxon>Tetraparma</taxon>
    </lineage>
</organism>
<accession>A0ABQ6M862</accession>